<proteinExistence type="predicted"/>
<sequence>MIGYEVAINDQSPVVVTSPDVAYVMVHSNCSFGDSIYVGGLDTSRRIVWVDEKLKVGDRIRIKVVEVSEVSPIVKMIYDREELKAKYEQLKAGLEAKGLI</sequence>
<dbReference type="Proteomes" id="UP000309566">
    <property type="component" value="Unassembled WGS sequence"/>
</dbReference>
<protein>
    <submittedName>
        <fullName evidence="1">Uncharacterized protein</fullName>
    </submittedName>
</protein>
<comment type="caution">
    <text evidence="1">The sequence shown here is derived from an EMBL/GenBank/DDBJ whole genome shotgun (WGS) entry which is preliminary data.</text>
</comment>
<dbReference type="EMBL" id="SRYX01000006">
    <property type="protein sequence ID" value="TGY40379.1"/>
    <property type="molecule type" value="Genomic_DNA"/>
</dbReference>
<reference evidence="1 2" key="1">
    <citation type="submission" date="2019-04" db="EMBL/GenBank/DDBJ databases">
        <title>Microbes associate with the intestines of laboratory mice.</title>
        <authorList>
            <person name="Navarre W."/>
            <person name="Wong E."/>
            <person name="Huang K."/>
            <person name="Tropini C."/>
            <person name="Ng K."/>
            <person name="Yu B."/>
        </authorList>
    </citation>
    <scope>NUCLEOTIDE SEQUENCE [LARGE SCALE GENOMIC DNA]</scope>
    <source>
        <strain evidence="1 2">NM63_1-25</strain>
    </source>
</reference>
<accession>A0A4S2DEI1</accession>
<dbReference type="AlphaFoldDB" id="A0A4S2DEI1"/>
<gene>
    <name evidence="1" type="ORF">E5353_02625</name>
</gene>
<organism evidence="1 2">
    <name type="scientific">Bacteroides caecimuris</name>
    <dbReference type="NCBI Taxonomy" id="1796613"/>
    <lineage>
        <taxon>Bacteria</taxon>
        <taxon>Pseudomonadati</taxon>
        <taxon>Bacteroidota</taxon>
        <taxon>Bacteroidia</taxon>
        <taxon>Bacteroidales</taxon>
        <taxon>Bacteroidaceae</taxon>
        <taxon>Bacteroides</taxon>
    </lineage>
</organism>
<name>A0A4S2DEI1_9BACE</name>
<dbReference type="RefSeq" id="WP_135998851.1">
    <property type="nucleotide sequence ID" value="NZ_SRYX01000006.1"/>
</dbReference>
<evidence type="ECO:0000313" key="1">
    <source>
        <dbReference type="EMBL" id="TGY40379.1"/>
    </source>
</evidence>
<evidence type="ECO:0000313" key="2">
    <source>
        <dbReference type="Proteomes" id="UP000309566"/>
    </source>
</evidence>